<evidence type="ECO:0000313" key="1">
    <source>
        <dbReference type="EMBL" id="CAH9053038.1"/>
    </source>
</evidence>
<organism evidence="1 2">
    <name type="scientific">Cuscuta europaea</name>
    <name type="common">European dodder</name>
    <dbReference type="NCBI Taxonomy" id="41803"/>
    <lineage>
        <taxon>Eukaryota</taxon>
        <taxon>Viridiplantae</taxon>
        <taxon>Streptophyta</taxon>
        <taxon>Embryophyta</taxon>
        <taxon>Tracheophyta</taxon>
        <taxon>Spermatophyta</taxon>
        <taxon>Magnoliopsida</taxon>
        <taxon>eudicotyledons</taxon>
        <taxon>Gunneridae</taxon>
        <taxon>Pentapetalae</taxon>
        <taxon>asterids</taxon>
        <taxon>lamiids</taxon>
        <taxon>Solanales</taxon>
        <taxon>Convolvulaceae</taxon>
        <taxon>Cuscuteae</taxon>
        <taxon>Cuscuta</taxon>
        <taxon>Cuscuta subgen. Cuscuta</taxon>
    </lineage>
</organism>
<dbReference type="AlphaFoldDB" id="A0A9P1DWP0"/>
<gene>
    <name evidence="1" type="ORF">CEURO_LOCUS440</name>
</gene>
<name>A0A9P1DWP0_CUSEU</name>
<evidence type="ECO:0000313" key="2">
    <source>
        <dbReference type="Proteomes" id="UP001152484"/>
    </source>
</evidence>
<dbReference type="EMBL" id="CAMAPE010000002">
    <property type="protein sequence ID" value="CAH9053038.1"/>
    <property type="molecule type" value="Genomic_DNA"/>
</dbReference>
<protein>
    <submittedName>
        <fullName evidence="1">Uncharacterized protein</fullName>
    </submittedName>
</protein>
<keyword evidence="2" id="KW-1185">Reference proteome</keyword>
<reference evidence="1" key="1">
    <citation type="submission" date="2022-07" db="EMBL/GenBank/DDBJ databases">
        <authorList>
            <person name="Macas J."/>
            <person name="Novak P."/>
            <person name="Neumann P."/>
        </authorList>
    </citation>
    <scope>NUCLEOTIDE SEQUENCE</scope>
</reference>
<comment type="caution">
    <text evidence="1">The sequence shown here is derived from an EMBL/GenBank/DDBJ whole genome shotgun (WGS) entry which is preliminary data.</text>
</comment>
<proteinExistence type="predicted"/>
<dbReference type="Proteomes" id="UP001152484">
    <property type="component" value="Unassembled WGS sequence"/>
</dbReference>
<sequence>MGLVAQMAKFVLNFCFVPEVCWQELETPRSSQELLPILACLTVTLFCICLGNNNNHNFPVVHCVHKIHKSLIARRMLCTFDGTFDEQIHKTREQQTNEYN</sequence>
<accession>A0A9P1DWP0</accession>